<reference evidence="1" key="1">
    <citation type="submission" date="2021-05" db="EMBL/GenBank/DDBJ databases">
        <authorList>
            <person name="Stam R."/>
        </authorList>
    </citation>
    <scope>NUCLEOTIDE SEQUENCE</scope>
    <source>
        <strain evidence="1">CS162</strain>
    </source>
</reference>
<comment type="caution">
    <text evidence="1">The sequence shown here is derived from an EMBL/GenBank/DDBJ whole genome shotgun (WGS) entry which is preliminary data.</text>
</comment>
<dbReference type="RefSeq" id="XP_043171194.1">
    <property type="nucleotide sequence ID" value="XM_043315259.1"/>
</dbReference>
<accession>A0A8J2I3L5</accession>
<dbReference type="AlphaFoldDB" id="A0A8J2I3L5"/>
<name>A0A8J2I3L5_9PLEO</name>
<dbReference type="Proteomes" id="UP000676310">
    <property type="component" value="Unassembled WGS sequence"/>
</dbReference>
<dbReference type="EMBL" id="CAJRGZ010000022">
    <property type="protein sequence ID" value="CAG5173449.1"/>
    <property type="molecule type" value="Genomic_DNA"/>
</dbReference>
<protein>
    <submittedName>
        <fullName evidence="1">Uncharacterized protein</fullName>
    </submittedName>
</protein>
<evidence type="ECO:0000313" key="1">
    <source>
        <dbReference type="EMBL" id="CAG5173449.1"/>
    </source>
</evidence>
<dbReference type="GeneID" id="67019653"/>
<gene>
    <name evidence="1" type="ORF">ALTATR162_LOCUS7631</name>
</gene>
<organism evidence="1 2">
    <name type="scientific">Alternaria atra</name>
    <dbReference type="NCBI Taxonomy" id="119953"/>
    <lineage>
        <taxon>Eukaryota</taxon>
        <taxon>Fungi</taxon>
        <taxon>Dikarya</taxon>
        <taxon>Ascomycota</taxon>
        <taxon>Pezizomycotina</taxon>
        <taxon>Dothideomycetes</taxon>
        <taxon>Pleosporomycetidae</taxon>
        <taxon>Pleosporales</taxon>
        <taxon>Pleosporineae</taxon>
        <taxon>Pleosporaceae</taxon>
        <taxon>Alternaria</taxon>
        <taxon>Alternaria sect. Ulocladioides</taxon>
    </lineage>
</organism>
<dbReference type="OrthoDB" id="3231004at2759"/>
<keyword evidence="2" id="KW-1185">Reference proteome</keyword>
<proteinExistence type="predicted"/>
<evidence type="ECO:0000313" key="2">
    <source>
        <dbReference type="Proteomes" id="UP000676310"/>
    </source>
</evidence>
<sequence length="349" mass="38642">MMPGIILAPYDNSMRLGQGYNSFLQAPCIQDAMEYDKAALNSQRREANSVSQRTMNISAGSTIRNGVISLSGTTVPLDEAKFASSDMNAVISVKVINRFIEGGELSGIVSVKLLDMSDKTEVEQAIKDQMSSATPLSHCASSNAALSQTETTVTVNWSGGGQIKPEDQEWTFDSLLRAVSEFPARVAACPQRIWAVLTPYYQSRTFVAWSEKNEITVPRFQVAQAYTSDLVDMYMLYKNNLARVQSVLFDPTNYLAIDGVPLAVEVNLHALVTARKQMKEEMRKIVAEVDRLCYDPETVREIEEQSRIVPPEIWATRLPIPSQQPKEAAAAKTHKALQELHPSKNGLPI</sequence>